<keyword evidence="3" id="KW-1185">Reference proteome</keyword>
<dbReference type="Pfam" id="PF14200">
    <property type="entry name" value="RicinB_lectin_2"/>
    <property type="match status" value="1"/>
</dbReference>
<dbReference type="SUPFAM" id="SSF52266">
    <property type="entry name" value="SGNH hydrolase"/>
    <property type="match status" value="1"/>
</dbReference>
<reference evidence="3" key="1">
    <citation type="submission" date="2016-11" db="EMBL/GenBank/DDBJ databases">
        <authorList>
            <person name="Shukria A."/>
            <person name="Stevens D.C."/>
        </authorList>
    </citation>
    <scope>NUCLEOTIDE SEQUENCE [LARGE SCALE GENOMIC DNA]</scope>
    <source>
        <strain evidence="3">Cbfe23</strain>
    </source>
</reference>
<dbReference type="InterPro" id="IPR013830">
    <property type="entry name" value="SGNH_hydro"/>
</dbReference>
<dbReference type="InterPro" id="IPR036514">
    <property type="entry name" value="SGNH_hydro_sf"/>
</dbReference>
<dbReference type="InterPro" id="IPR035992">
    <property type="entry name" value="Ricin_B-like_lectins"/>
</dbReference>
<dbReference type="Pfam" id="PF13472">
    <property type="entry name" value="Lipase_GDSL_2"/>
    <property type="match status" value="1"/>
</dbReference>
<name>A0A1L9B6Y7_9BACT</name>
<sequence length="385" mass="40920">MHRTHALRLTSILAVLLFVLLACPRLASAQTRIMPLGDSITGSPGCWRALLWNQLQSTGFTDIDFVGTLPPQGCGVAYDGDNEGHGGFLATTVADQNLLPGWLSATSPDIVLMHFGTNDVWSARTPSQILAAFSKLVDQMRASNPNMKILVAQIIPVAPGSCAECPRRTIDFNAAIPGWAASKSTTASPIVVVDQWTGFNPATDTGDGVHPNDAGIVKIANNWYLPLTQFLNNNGGGGNEIIANGTYRITPRASPDKALDVAGHGTADNTNVLQWSYGGANNQRWTLTHLGDNVYQLIGVESGKALQVTSTSTANGTNVDIRTYTGAANQHWAITATSDGFYRLTPVSSSGSALEVSGNSTANGANVQQWEWTGGPNQQWTFQTP</sequence>
<dbReference type="PROSITE" id="PS51257">
    <property type="entry name" value="PROKAR_LIPOPROTEIN"/>
    <property type="match status" value="1"/>
</dbReference>
<dbReference type="STRING" id="83449.BON30_22945"/>
<dbReference type="OrthoDB" id="9786188at2"/>
<comment type="caution">
    <text evidence="2">The sequence shown here is derived from an EMBL/GenBank/DDBJ whole genome shotgun (WGS) entry which is preliminary data.</text>
</comment>
<evidence type="ECO:0000259" key="1">
    <source>
        <dbReference type="SMART" id="SM00458"/>
    </source>
</evidence>
<dbReference type="SMART" id="SM00458">
    <property type="entry name" value="RICIN"/>
    <property type="match status" value="1"/>
</dbReference>
<accession>A0A1L9B6Y7</accession>
<dbReference type="InterPro" id="IPR000772">
    <property type="entry name" value="Ricin_B_lectin"/>
</dbReference>
<dbReference type="CDD" id="cd01833">
    <property type="entry name" value="XynB_like"/>
    <property type="match status" value="1"/>
</dbReference>
<dbReference type="AlphaFoldDB" id="A0A1L9B6Y7"/>
<dbReference type="EMBL" id="MPIN01000006">
    <property type="protein sequence ID" value="OJH38029.1"/>
    <property type="molecule type" value="Genomic_DNA"/>
</dbReference>
<proteinExistence type="predicted"/>
<dbReference type="CDD" id="cd00161">
    <property type="entry name" value="beta-trefoil_Ricin-like"/>
    <property type="match status" value="1"/>
</dbReference>
<reference evidence="2 3" key="2">
    <citation type="submission" date="2016-12" db="EMBL/GenBank/DDBJ databases">
        <title>Draft Genome Sequence of Cystobacter ferrugineus Strain Cbfe23.</title>
        <authorList>
            <person name="Akbar S."/>
            <person name="Dowd S.E."/>
            <person name="Stevens D.C."/>
        </authorList>
    </citation>
    <scope>NUCLEOTIDE SEQUENCE [LARGE SCALE GENOMIC DNA]</scope>
    <source>
        <strain evidence="2 3">Cbfe23</strain>
    </source>
</reference>
<dbReference type="GO" id="GO:0004622">
    <property type="term" value="F:phosphatidylcholine lysophospholipase activity"/>
    <property type="evidence" value="ECO:0007669"/>
    <property type="project" value="TreeGrafter"/>
</dbReference>
<feature type="domain" description="Ricin B lectin" evidence="1">
    <location>
        <begin position="244"/>
        <end position="383"/>
    </location>
</feature>
<dbReference type="SUPFAM" id="SSF50370">
    <property type="entry name" value="Ricin B-like lectins"/>
    <property type="match status" value="1"/>
</dbReference>
<dbReference type="PROSITE" id="PS50231">
    <property type="entry name" value="RICIN_B_LECTIN"/>
    <property type="match status" value="1"/>
</dbReference>
<dbReference type="InterPro" id="IPR051532">
    <property type="entry name" value="Ester_Hydrolysis_Enzymes"/>
</dbReference>
<gene>
    <name evidence="2" type="ORF">BON30_22945</name>
</gene>
<protein>
    <recommendedName>
        <fullName evidence="1">Ricin B lectin domain-containing protein</fullName>
    </recommendedName>
</protein>
<dbReference type="Gene3D" id="3.40.50.1110">
    <property type="entry name" value="SGNH hydrolase"/>
    <property type="match status" value="1"/>
</dbReference>
<dbReference type="RefSeq" id="WP_071900536.1">
    <property type="nucleotide sequence ID" value="NZ_MPIN01000006.1"/>
</dbReference>
<dbReference type="Proteomes" id="UP000182229">
    <property type="component" value="Unassembled WGS sequence"/>
</dbReference>
<evidence type="ECO:0000313" key="3">
    <source>
        <dbReference type="Proteomes" id="UP000182229"/>
    </source>
</evidence>
<dbReference type="Gene3D" id="2.80.10.50">
    <property type="match status" value="3"/>
</dbReference>
<evidence type="ECO:0000313" key="2">
    <source>
        <dbReference type="EMBL" id="OJH38029.1"/>
    </source>
</evidence>
<organism evidence="2 3">
    <name type="scientific">Cystobacter ferrugineus</name>
    <dbReference type="NCBI Taxonomy" id="83449"/>
    <lineage>
        <taxon>Bacteria</taxon>
        <taxon>Pseudomonadati</taxon>
        <taxon>Myxococcota</taxon>
        <taxon>Myxococcia</taxon>
        <taxon>Myxococcales</taxon>
        <taxon>Cystobacterineae</taxon>
        <taxon>Archangiaceae</taxon>
        <taxon>Cystobacter</taxon>
    </lineage>
</organism>
<dbReference type="PANTHER" id="PTHR30383">
    <property type="entry name" value="THIOESTERASE 1/PROTEASE 1/LYSOPHOSPHOLIPASE L1"/>
    <property type="match status" value="1"/>
</dbReference>
<dbReference type="PANTHER" id="PTHR30383:SF2">
    <property type="entry name" value="CELLULOSE-BINDING PROTEIN"/>
    <property type="match status" value="1"/>
</dbReference>